<dbReference type="PROSITE" id="PS00216">
    <property type="entry name" value="SUGAR_TRANSPORT_1"/>
    <property type="match status" value="1"/>
</dbReference>
<keyword evidence="3 8" id="KW-0813">Transport</keyword>
<dbReference type="Proteomes" id="UP000275385">
    <property type="component" value="Unassembled WGS sequence"/>
</dbReference>
<feature type="transmembrane region" description="Helical" evidence="9">
    <location>
        <begin position="114"/>
        <end position="136"/>
    </location>
</feature>
<keyword evidence="6 9" id="KW-0472">Membrane</keyword>
<keyword evidence="4 9" id="KW-0812">Transmembrane</keyword>
<evidence type="ECO:0000256" key="1">
    <source>
        <dbReference type="ARBA" id="ARBA00004141"/>
    </source>
</evidence>
<evidence type="ECO:0000256" key="8">
    <source>
        <dbReference type="RuleBase" id="RU003346"/>
    </source>
</evidence>
<feature type="transmembrane region" description="Helical" evidence="9">
    <location>
        <begin position="387"/>
        <end position="408"/>
    </location>
</feature>
<feature type="domain" description="Major facilitator superfamily (MFS) profile" evidence="10">
    <location>
        <begin position="39"/>
        <end position="512"/>
    </location>
</feature>
<dbReference type="PROSITE" id="PS00217">
    <property type="entry name" value="SUGAR_TRANSPORT_2"/>
    <property type="match status" value="1"/>
</dbReference>
<dbReference type="PRINTS" id="PR00171">
    <property type="entry name" value="SUGRTRNSPORT"/>
</dbReference>
<name>A0A420YKN4_9PEZI</name>
<dbReference type="InterPro" id="IPR020846">
    <property type="entry name" value="MFS_dom"/>
</dbReference>
<dbReference type="InterPro" id="IPR050360">
    <property type="entry name" value="MFS_Sugar_Transporters"/>
</dbReference>
<dbReference type="Pfam" id="PF00083">
    <property type="entry name" value="Sugar_tr"/>
    <property type="match status" value="1"/>
</dbReference>
<organism evidence="11 12">
    <name type="scientific">Coniochaeta pulveracea</name>
    <dbReference type="NCBI Taxonomy" id="177199"/>
    <lineage>
        <taxon>Eukaryota</taxon>
        <taxon>Fungi</taxon>
        <taxon>Dikarya</taxon>
        <taxon>Ascomycota</taxon>
        <taxon>Pezizomycotina</taxon>
        <taxon>Sordariomycetes</taxon>
        <taxon>Sordariomycetidae</taxon>
        <taxon>Coniochaetales</taxon>
        <taxon>Coniochaetaceae</taxon>
        <taxon>Coniochaeta</taxon>
    </lineage>
</organism>
<feature type="transmembrane region" description="Helical" evidence="9">
    <location>
        <begin position="356"/>
        <end position="380"/>
    </location>
</feature>
<dbReference type="InterPro" id="IPR036259">
    <property type="entry name" value="MFS_trans_sf"/>
</dbReference>
<protein>
    <recommendedName>
        <fullName evidence="10">Major facilitator superfamily (MFS) profile domain-containing protein</fullName>
    </recommendedName>
</protein>
<evidence type="ECO:0000259" key="10">
    <source>
        <dbReference type="PROSITE" id="PS50850"/>
    </source>
</evidence>
<keyword evidence="7" id="KW-0325">Glycoprotein</keyword>
<keyword evidence="5 9" id="KW-1133">Transmembrane helix</keyword>
<accession>A0A420YKN4</accession>
<dbReference type="GO" id="GO:0005351">
    <property type="term" value="F:carbohydrate:proton symporter activity"/>
    <property type="evidence" value="ECO:0007669"/>
    <property type="project" value="TreeGrafter"/>
</dbReference>
<sequence length="576" mass="63185">MVAVDSGAAMYDAALKKRQAMVGASGARALFKNWRVFSIAAFACIGGVLYGYNQGMFSGVLAMPSFQQHMGDYDPIDPNASQTKKGWLTSILELGAWVGTLLSGFLAEAISRKYGILVAVSVFVVGVVIQATAIQGGYQCILAGRFITGMGVGSLSMIVPIYNSEVAPPEVRGALVATQQLAICFGIMISFWIDYGTNYWGGTALGKQSEGAWMTPVCLQLAPAIVLFVGMIFMPFSPRWLVHHNREAEARRVLSSLRGLPQDHELVELEFLEIKAQSLFEKRTVAEHFPHLREQTNWNIFKLQFVAVGNLFRTRTMLKRVVVATVTMFFQQWTGINAVLYYAPTIFKELGLTGNTVSLLATGVVGIVMFLATVPAVLWVDRLGRKPVLTIGALGMATCHIVIAVIVAKDQKDWASHSAAGWAACAMVWLFVIHFGYSWGPCAWIIVAEIWPLSTRPYGVSLGASSNWMNNFIVGQVTPDMLKSITYGTYIIFGLLTYMGAAFIWFFVPETKRLSLEEMDIIFGSEGAAQADEERMREINHEIGLTAMLQDTISGDDHFHNEKVGGGVLGTHTEKI</sequence>
<dbReference type="InterPro" id="IPR003663">
    <property type="entry name" value="Sugar/inositol_transpt"/>
</dbReference>
<dbReference type="AlphaFoldDB" id="A0A420YKN4"/>
<dbReference type="InterPro" id="IPR005829">
    <property type="entry name" value="Sugar_transporter_CS"/>
</dbReference>
<feature type="transmembrane region" description="Helical" evidence="9">
    <location>
        <begin position="420"/>
        <end position="447"/>
    </location>
</feature>
<comment type="subcellular location">
    <subcellularLocation>
        <location evidence="1">Membrane</location>
        <topology evidence="1">Multi-pass membrane protein</topology>
    </subcellularLocation>
</comment>
<dbReference type="EMBL" id="QVQW01000005">
    <property type="protein sequence ID" value="RKU48421.1"/>
    <property type="molecule type" value="Genomic_DNA"/>
</dbReference>
<evidence type="ECO:0000256" key="4">
    <source>
        <dbReference type="ARBA" id="ARBA00022692"/>
    </source>
</evidence>
<gene>
    <name evidence="11" type="ORF">DL546_009556</name>
</gene>
<dbReference type="NCBIfam" id="TIGR00879">
    <property type="entry name" value="SP"/>
    <property type="match status" value="1"/>
</dbReference>
<feature type="transmembrane region" description="Helical" evidence="9">
    <location>
        <begin position="142"/>
        <end position="162"/>
    </location>
</feature>
<dbReference type="FunFam" id="1.20.1250.20:FF:000026">
    <property type="entry name" value="MFS quinate transporter QutD"/>
    <property type="match status" value="1"/>
</dbReference>
<dbReference type="SUPFAM" id="SSF103473">
    <property type="entry name" value="MFS general substrate transporter"/>
    <property type="match status" value="1"/>
</dbReference>
<evidence type="ECO:0000256" key="3">
    <source>
        <dbReference type="ARBA" id="ARBA00022448"/>
    </source>
</evidence>
<dbReference type="PANTHER" id="PTHR48022:SF20">
    <property type="entry name" value="MAJOR FACILITATOR SUPERFAMILY (MFS) PROFILE DOMAIN-CONTAINING PROTEIN-RELATED"/>
    <property type="match status" value="1"/>
</dbReference>
<comment type="similarity">
    <text evidence="2 8">Belongs to the major facilitator superfamily. Sugar transporter (TC 2.A.1.1) family.</text>
</comment>
<dbReference type="PANTHER" id="PTHR48022">
    <property type="entry name" value="PLASTIDIC GLUCOSE TRANSPORTER 4"/>
    <property type="match status" value="1"/>
</dbReference>
<evidence type="ECO:0000256" key="6">
    <source>
        <dbReference type="ARBA" id="ARBA00023136"/>
    </source>
</evidence>
<feature type="transmembrane region" description="Helical" evidence="9">
    <location>
        <begin position="87"/>
        <end position="107"/>
    </location>
</feature>
<feature type="transmembrane region" description="Helical" evidence="9">
    <location>
        <begin position="174"/>
        <end position="193"/>
    </location>
</feature>
<dbReference type="GO" id="GO:0016020">
    <property type="term" value="C:membrane"/>
    <property type="evidence" value="ECO:0007669"/>
    <property type="project" value="UniProtKB-SubCell"/>
</dbReference>
<feature type="transmembrane region" description="Helical" evidence="9">
    <location>
        <begin position="213"/>
        <end position="236"/>
    </location>
</feature>
<feature type="transmembrane region" description="Helical" evidence="9">
    <location>
        <begin position="321"/>
        <end position="344"/>
    </location>
</feature>
<feature type="transmembrane region" description="Helical" evidence="9">
    <location>
        <begin position="487"/>
        <end position="508"/>
    </location>
</feature>
<evidence type="ECO:0000256" key="7">
    <source>
        <dbReference type="ARBA" id="ARBA00023180"/>
    </source>
</evidence>
<dbReference type="Gene3D" id="1.20.1250.20">
    <property type="entry name" value="MFS general substrate transporter like domains"/>
    <property type="match status" value="1"/>
</dbReference>
<comment type="caution">
    <text evidence="11">The sequence shown here is derived from an EMBL/GenBank/DDBJ whole genome shotgun (WGS) entry which is preliminary data.</text>
</comment>
<keyword evidence="12" id="KW-1185">Reference proteome</keyword>
<feature type="transmembrane region" description="Helical" evidence="9">
    <location>
        <begin position="34"/>
        <end position="52"/>
    </location>
</feature>
<evidence type="ECO:0000313" key="12">
    <source>
        <dbReference type="Proteomes" id="UP000275385"/>
    </source>
</evidence>
<evidence type="ECO:0000256" key="5">
    <source>
        <dbReference type="ARBA" id="ARBA00022989"/>
    </source>
</evidence>
<dbReference type="OrthoDB" id="8120565at2759"/>
<proteinExistence type="inferred from homology"/>
<reference evidence="11 12" key="1">
    <citation type="submission" date="2018-08" db="EMBL/GenBank/DDBJ databases">
        <title>Draft genome of the lignicolous fungus Coniochaeta pulveracea.</title>
        <authorList>
            <person name="Borstlap C.J."/>
            <person name="De Witt R.N."/>
            <person name="Botha A."/>
            <person name="Volschenk H."/>
        </authorList>
    </citation>
    <scope>NUCLEOTIDE SEQUENCE [LARGE SCALE GENOMIC DNA]</scope>
    <source>
        <strain evidence="11 12">CAB683</strain>
    </source>
</reference>
<evidence type="ECO:0000256" key="2">
    <source>
        <dbReference type="ARBA" id="ARBA00010992"/>
    </source>
</evidence>
<evidence type="ECO:0000256" key="9">
    <source>
        <dbReference type="SAM" id="Phobius"/>
    </source>
</evidence>
<dbReference type="InterPro" id="IPR005828">
    <property type="entry name" value="MFS_sugar_transport-like"/>
</dbReference>
<evidence type="ECO:0000313" key="11">
    <source>
        <dbReference type="EMBL" id="RKU48421.1"/>
    </source>
</evidence>
<dbReference type="PROSITE" id="PS50850">
    <property type="entry name" value="MFS"/>
    <property type="match status" value="1"/>
</dbReference>